<dbReference type="SUPFAM" id="SSF56300">
    <property type="entry name" value="Metallo-dependent phosphatases"/>
    <property type="match status" value="1"/>
</dbReference>
<evidence type="ECO:0000313" key="4">
    <source>
        <dbReference type="Proteomes" id="UP001162131"/>
    </source>
</evidence>
<gene>
    <name evidence="3" type="ORF">BSTOLATCC_MIC17571</name>
</gene>
<dbReference type="Proteomes" id="UP001162131">
    <property type="component" value="Unassembled WGS sequence"/>
</dbReference>
<feature type="chain" id="PRO_5043448640" description="PhoD-like phosphatase metallophosphatase domain-containing protein" evidence="1">
    <location>
        <begin position="16"/>
        <end position="218"/>
    </location>
</feature>
<proteinExistence type="predicted"/>
<feature type="signal peptide" evidence="1">
    <location>
        <begin position="1"/>
        <end position="15"/>
    </location>
</feature>
<dbReference type="AlphaFoldDB" id="A0AAU9IUY3"/>
<dbReference type="Gene3D" id="3.60.21.70">
    <property type="entry name" value="PhoD-like phosphatase"/>
    <property type="match status" value="1"/>
</dbReference>
<organism evidence="3 4">
    <name type="scientific">Blepharisma stoltei</name>
    <dbReference type="NCBI Taxonomy" id="1481888"/>
    <lineage>
        <taxon>Eukaryota</taxon>
        <taxon>Sar</taxon>
        <taxon>Alveolata</taxon>
        <taxon>Ciliophora</taxon>
        <taxon>Postciliodesmatophora</taxon>
        <taxon>Heterotrichea</taxon>
        <taxon>Heterotrichida</taxon>
        <taxon>Blepharismidae</taxon>
        <taxon>Blepharisma</taxon>
    </lineage>
</organism>
<name>A0AAU9IUY3_9CILI</name>
<evidence type="ECO:0000256" key="1">
    <source>
        <dbReference type="SAM" id="SignalP"/>
    </source>
</evidence>
<protein>
    <recommendedName>
        <fullName evidence="2">PhoD-like phosphatase metallophosphatase domain-containing protein</fullName>
    </recommendedName>
</protein>
<dbReference type="PANTHER" id="PTHR33987">
    <property type="entry name" value="CALCINEURIN-LIKE METALLO-PHOSPHOESTERASE SUPERFAMILY PROTEIN"/>
    <property type="match status" value="1"/>
</dbReference>
<dbReference type="PANTHER" id="PTHR33987:SF1">
    <property type="entry name" value="CALCINEURIN-LIKE METALLO-PHOSPHOESTERASE SUPERFAMILY PROTEIN"/>
    <property type="match status" value="1"/>
</dbReference>
<comment type="caution">
    <text evidence="3">The sequence shown here is derived from an EMBL/GenBank/DDBJ whole genome shotgun (WGS) entry which is preliminary data.</text>
</comment>
<accession>A0AAU9IUY3</accession>
<dbReference type="InterPro" id="IPR029052">
    <property type="entry name" value="Metallo-depent_PP-like"/>
</dbReference>
<dbReference type="CDD" id="cd07389">
    <property type="entry name" value="MPP_PhoD"/>
    <property type="match status" value="1"/>
</dbReference>
<keyword evidence="4" id="KW-1185">Reference proteome</keyword>
<dbReference type="InterPro" id="IPR018946">
    <property type="entry name" value="PhoD-like_MPP"/>
</dbReference>
<feature type="domain" description="PhoD-like phosphatase metallophosphatase" evidence="2">
    <location>
        <begin position="20"/>
        <end position="192"/>
    </location>
</feature>
<keyword evidence="1" id="KW-0732">Signal</keyword>
<dbReference type="EMBL" id="CAJZBQ010000017">
    <property type="protein sequence ID" value="CAG9316944.1"/>
    <property type="molecule type" value="Genomic_DNA"/>
</dbReference>
<evidence type="ECO:0000259" key="2">
    <source>
        <dbReference type="Pfam" id="PF09423"/>
    </source>
</evidence>
<dbReference type="Pfam" id="PF09423">
    <property type="entry name" value="PhoD"/>
    <property type="match status" value="1"/>
</dbReference>
<evidence type="ECO:0000313" key="3">
    <source>
        <dbReference type="EMBL" id="CAG9316944.1"/>
    </source>
</evidence>
<reference evidence="3" key="1">
    <citation type="submission" date="2021-09" db="EMBL/GenBank/DDBJ databases">
        <authorList>
            <consortium name="AG Swart"/>
            <person name="Singh M."/>
            <person name="Singh A."/>
            <person name="Seah K."/>
            <person name="Emmerich C."/>
        </authorList>
    </citation>
    <scope>NUCLEOTIDE SEQUENCE</scope>
    <source>
        <strain evidence="3">ATCC30299</strain>
    </source>
</reference>
<sequence>MVKIFLFLLWHFCEAILFTAGSCAGFHRDLKNPSIWYSIKRLNPDAFIWLGDAIYSDRGDNLFQTIIPNEEKHWKLKYDVQKNDEGYKELRESTRILGVWDDHDYGPNNSDKNFPYKELSKKLFLDFIDEPKSSKRYQREGLYDSYYFTENDLKIKIILLDDRTFMDPSSNEHADVLGEIQWKWLENELSDTVDLYLIMNGLQINVEGRLTNIVELDC</sequence>
<dbReference type="InterPro" id="IPR038607">
    <property type="entry name" value="PhoD-like_sf"/>
</dbReference>